<dbReference type="SUPFAM" id="SSF48452">
    <property type="entry name" value="TPR-like"/>
    <property type="match status" value="1"/>
</dbReference>
<evidence type="ECO:0000313" key="3">
    <source>
        <dbReference type="Proteomes" id="UP000662857"/>
    </source>
</evidence>
<dbReference type="PRINTS" id="PR00364">
    <property type="entry name" value="DISEASERSIST"/>
</dbReference>
<feature type="domain" description="Guanylate cyclase" evidence="1">
    <location>
        <begin position="13"/>
        <end position="126"/>
    </location>
</feature>
<dbReference type="InterPro" id="IPR029787">
    <property type="entry name" value="Nucleotide_cyclase"/>
</dbReference>
<dbReference type="InterPro" id="IPR058852">
    <property type="entry name" value="HTH_77"/>
</dbReference>
<dbReference type="PANTHER" id="PTHR47691">
    <property type="entry name" value="REGULATOR-RELATED"/>
    <property type="match status" value="1"/>
</dbReference>
<dbReference type="SUPFAM" id="SSF55073">
    <property type="entry name" value="Nucleotide cyclase"/>
    <property type="match status" value="1"/>
</dbReference>
<dbReference type="InterPro" id="IPR027417">
    <property type="entry name" value="P-loop_NTPase"/>
</dbReference>
<dbReference type="GO" id="GO:0009190">
    <property type="term" value="P:cyclic nucleotide biosynthetic process"/>
    <property type="evidence" value="ECO:0007669"/>
    <property type="project" value="InterPro"/>
</dbReference>
<evidence type="ECO:0000313" key="2">
    <source>
        <dbReference type="EMBL" id="QSB15194.1"/>
    </source>
</evidence>
<sequence length="907" mass="96266">MTARTNLPSGLVTFLITDIEGSTRLAQLLGPDYGPVLAAHRRLLRSALRTDGGVELFAEGDSFFFAFPDAATALSSCRAAQHTLTGHSWPHDQAQPKVRMGLHSGYARPSNGEYASPEVHRAARIAAAAHGGQVLCSAATAGHAVGLEPDAWLRDLGLYRLRGFDGRERLFQLVAPGLDQGFPSPRTERAAAHNLPAPITSFVGRHAERSQVAALLDQHRLVTVAGAGGAGKTRLANVVAADQLSRYPDGVWFADLAAVTDPRLVAVAVASALGLRPEPGRPMLRTLAEYVAQRRMLLVLDTCDAQIVAAAAVATAILGASAGTRLLATSREPLGIPGELVWRIPPLSTAQTGDGQPGDAVALLAERTVAARGGAPVPAAELPELARVAARLAGLPLAIELAAGRLRVLGAGQLADRVEAEAAGPPGDLLATIDAGPPGWSSGTRPVALPTASPAFRHTTLEAAVGWSYRTLAPQHARLLRGLSVFAGPVDLATAEWLLGGDPLPALTVLVDKSLLHADGPPAGDGEAGPGFSYRMLDPIRAFVARELASAGEETAAHQRHVNWLVARLRRGVRDPHGQPVTLSLHHIDRYADEIRAALHFCVTGGAASDGLRLARMLDLWWRERGLAREGRLWLFRLYGRLAETEEELGDRLLAEAYHVHSLLAGADGEYAEQHRYAQQAEETARRVGDAGLLARVLATRAWSLMDLSRPAEAEQVCRELIDWSAERGVPADALFAVTCLVQLLWRRSALAEAAALLSRARPFEQARPDVRGRRAIDHLLGVVALSRGDLVAAHDHLVVALRSRMAYGFHTRACETLAAMAARCGLGGDPVTAARLFGAVHTHRARLRSPHGGFAGYWTSLATAVRASLGDDRFDAAYGAGAAMTLSQAVAVALEVDQEVADLDPA</sequence>
<gene>
    <name evidence="2" type="ORF">JQS43_02155</name>
</gene>
<evidence type="ECO:0000259" key="1">
    <source>
        <dbReference type="PROSITE" id="PS50125"/>
    </source>
</evidence>
<dbReference type="InterPro" id="IPR011990">
    <property type="entry name" value="TPR-like_helical_dom_sf"/>
</dbReference>
<dbReference type="PROSITE" id="PS50125">
    <property type="entry name" value="GUANYLATE_CYCLASE_2"/>
    <property type="match status" value="1"/>
</dbReference>
<dbReference type="Gene3D" id="3.30.70.1230">
    <property type="entry name" value="Nucleotide cyclase"/>
    <property type="match status" value="1"/>
</dbReference>
<dbReference type="Pfam" id="PF25872">
    <property type="entry name" value="HTH_77"/>
    <property type="match status" value="1"/>
</dbReference>
<keyword evidence="3" id="KW-1185">Reference proteome</keyword>
<dbReference type="InterPro" id="IPR001054">
    <property type="entry name" value="A/G_cyclase"/>
</dbReference>
<dbReference type="Gene3D" id="3.40.50.300">
    <property type="entry name" value="P-loop containing nucleotide triphosphate hydrolases"/>
    <property type="match status" value="1"/>
</dbReference>
<reference evidence="2" key="1">
    <citation type="submission" date="2021-02" db="EMBL/GenBank/DDBJ databases">
        <title>Natrosporangium hydrolyticum gen. nov., sp. nov, a haloalkaliphilic actinobacterium from a soda solonchak soil.</title>
        <authorList>
            <person name="Sorokin D.Y."/>
            <person name="Khijniak T.V."/>
            <person name="Zakharycheva A.P."/>
            <person name="Boueva O.V."/>
            <person name="Ariskina E.V."/>
            <person name="Hahnke R.L."/>
            <person name="Bunk B."/>
            <person name="Sproer C."/>
            <person name="Schumann P."/>
            <person name="Evtushenko L.I."/>
            <person name="Kublanov I.V."/>
        </authorList>
    </citation>
    <scope>NUCLEOTIDE SEQUENCE</scope>
    <source>
        <strain evidence="2">DSM 106523</strain>
    </source>
</reference>
<dbReference type="PANTHER" id="PTHR47691:SF3">
    <property type="entry name" value="HTH-TYPE TRANSCRIPTIONAL REGULATOR RV0890C-RELATED"/>
    <property type="match status" value="1"/>
</dbReference>
<dbReference type="RefSeq" id="WP_239677372.1">
    <property type="nucleotide sequence ID" value="NZ_CP070499.1"/>
</dbReference>
<dbReference type="KEGG" id="nhy:JQS43_02155"/>
<organism evidence="2 3">
    <name type="scientific">Natronosporangium hydrolyticum</name>
    <dbReference type="NCBI Taxonomy" id="2811111"/>
    <lineage>
        <taxon>Bacteria</taxon>
        <taxon>Bacillati</taxon>
        <taxon>Actinomycetota</taxon>
        <taxon>Actinomycetes</taxon>
        <taxon>Micromonosporales</taxon>
        <taxon>Micromonosporaceae</taxon>
        <taxon>Natronosporangium</taxon>
    </lineage>
</organism>
<dbReference type="AlphaFoldDB" id="A0A895YBK9"/>
<dbReference type="GO" id="GO:0035556">
    <property type="term" value="P:intracellular signal transduction"/>
    <property type="evidence" value="ECO:0007669"/>
    <property type="project" value="InterPro"/>
</dbReference>
<accession>A0A895YBK9</accession>
<name>A0A895YBK9_9ACTN</name>
<dbReference type="EMBL" id="CP070499">
    <property type="protein sequence ID" value="QSB15194.1"/>
    <property type="molecule type" value="Genomic_DNA"/>
</dbReference>
<dbReference type="GO" id="GO:0004016">
    <property type="term" value="F:adenylate cyclase activity"/>
    <property type="evidence" value="ECO:0007669"/>
    <property type="project" value="UniProtKB-ARBA"/>
</dbReference>
<protein>
    <submittedName>
        <fullName evidence="2">Adenylate/guanylate cyclase domain-containing protein</fullName>
    </submittedName>
</protein>
<dbReference type="Proteomes" id="UP000662857">
    <property type="component" value="Chromosome"/>
</dbReference>
<proteinExistence type="predicted"/>
<dbReference type="SUPFAM" id="SSF52540">
    <property type="entry name" value="P-loop containing nucleoside triphosphate hydrolases"/>
    <property type="match status" value="1"/>
</dbReference>